<dbReference type="Proteomes" id="UP000326678">
    <property type="component" value="Chromosome Gxm1"/>
</dbReference>
<dbReference type="EMBL" id="CP045226">
    <property type="protein sequence ID" value="QFS48669.1"/>
    <property type="molecule type" value="Genomic_DNA"/>
</dbReference>
<evidence type="ECO:0000256" key="1">
    <source>
        <dbReference type="SAM" id="MobiDB-lite"/>
    </source>
</evidence>
<proteinExistence type="predicted"/>
<accession>A0A5P8W9N0</accession>
<sequence>MGNDSVAKAVTLSPSNTSGTRFKRQKQNIKWSVKLCCQKHCSQNISPQKIQIVDA</sequence>
<name>A0A5P8W9N0_9NOSO</name>
<dbReference type="KEGG" id="nsh:GXM_06163"/>
<evidence type="ECO:0000313" key="2">
    <source>
        <dbReference type="EMBL" id="QFS48669.1"/>
    </source>
</evidence>
<gene>
    <name evidence="2" type="ORF">GXM_06163</name>
</gene>
<evidence type="ECO:0000313" key="3">
    <source>
        <dbReference type="Proteomes" id="UP000326678"/>
    </source>
</evidence>
<keyword evidence="3" id="KW-1185">Reference proteome</keyword>
<reference evidence="2 3" key="1">
    <citation type="submission" date="2019-10" db="EMBL/GenBank/DDBJ databases">
        <title>Genomic and transcriptomic insights into the perfect genentic adaptation of a filamentous nitrogen-fixing cyanobacterium to rice fields.</title>
        <authorList>
            <person name="Chen Z."/>
        </authorList>
    </citation>
    <scope>NUCLEOTIDE SEQUENCE [LARGE SCALE GENOMIC DNA]</scope>
    <source>
        <strain evidence="2">CCNUC1</strain>
    </source>
</reference>
<protein>
    <submittedName>
        <fullName evidence="2">Uncharacterized protein</fullName>
    </submittedName>
</protein>
<dbReference type="AlphaFoldDB" id="A0A5P8W9N0"/>
<feature type="region of interest" description="Disordered" evidence="1">
    <location>
        <begin position="1"/>
        <end position="24"/>
    </location>
</feature>
<organism evidence="2 3">
    <name type="scientific">Nostoc sphaeroides CCNUC1</name>
    <dbReference type="NCBI Taxonomy" id="2653204"/>
    <lineage>
        <taxon>Bacteria</taxon>
        <taxon>Bacillati</taxon>
        <taxon>Cyanobacteriota</taxon>
        <taxon>Cyanophyceae</taxon>
        <taxon>Nostocales</taxon>
        <taxon>Nostocaceae</taxon>
        <taxon>Nostoc</taxon>
    </lineage>
</organism>